<keyword evidence="3" id="KW-1185">Reference proteome</keyword>
<feature type="transmembrane region" description="Helical" evidence="1">
    <location>
        <begin position="6"/>
        <end position="30"/>
    </location>
</feature>
<keyword evidence="1" id="KW-0812">Transmembrane</keyword>
<comment type="caution">
    <text evidence="2">The sequence shown here is derived from an EMBL/GenBank/DDBJ whole genome shotgun (WGS) entry which is preliminary data.</text>
</comment>
<accession>A0A4Q0MIK4</accession>
<gene>
    <name evidence="2" type="ORF">EK403_11915</name>
</gene>
<sequence length="49" mass="5531">MTYETLAHLAQTAGLLFFFSLFAAVLGYALRPRNRARFDAAARTPLRED</sequence>
<name>A0A4Q0MIK4_9HYPH</name>
<evidence type="ECO:0000313" key="3">
    <source>
        <dbReference type="Proteomes" id="UP000289708"/>
    </source>
</evidence>
<dbReference type="RefSeq" id="WP_128777714.1">
    <property type="nucleotide sequence ID" value="NZ_RYFI01000010.1"/>
</dbReference>
<dbReference type="Proteomes" id="UP000289708">
    <property type="component" value="Unassembled WGS sequence"/>
</dbReference>
<proteinExistence type="predicted"/>
<keyword evidence="1" id="KW-1133">Transmembrane helix</keyword>
<dbReference type="CDD" id="cd01324">
    <property type="entry name" value="cbb3_Oxidase_CcoQ"/>
    <property type="match status" value="1"/>
</dbReference>
<dbReference type="EMBL" id="RYFI01000010">
    <property type="protein sequence ID" value="RXF73183.1"/>
    <property type="molecule type" value="Genomic_DNA"/>
</dbReference>
<dbReference type="Pfam" id="PF05545">
    <property type="entry name" value="FixQ"/>
    <property type="match status" value="1"/>
</dbReference>
<reference evidence="2 3" key="1">
    <citation type="submission" date="2018-12" db="EMBL/GenBank/DDBJ databases">
        <title>bacterium Hansschlegelia zhihuaiae S113.</title>
        <authorList>
            <person name="He J."/>
        </authorList>
    </citation>
    <scope>NUCLEOTIDE SEQUENCE [LARGE SCALE GENOMIC DNA]</scope>
    <source>
        <strain evidence="2 3">S 113</strain>
    </source>
</reference>
<dbReference type="AlphaFoldDB" id="A0A4Q0MIK4"/>
<evidence type="ECO:0000313" key="2">
    <source>
        <dbReference type="EMBL" id="RXF73183.1"/>
    </source>
</evidence>
<keyword evidence="1" id="KW-0472">Membrane</keyword>
<dbReference type="InterPro" id="IPR008621">
    <property type="entry name" value="Cbb3-typ_cyt_oxidase_comp"/>
</dbReference>
<organism evidence="2 3">
    <name type="scientific">Hansschlegelia zhihuaiae</name>
    <dbReference type="NCBI Taxonomy" id="405005"/>
    <lineage>
        <taxon>Bacteria</taxon>
        <taxon>Pseudomonadati</taxon>
        <taxon>Pseudomonadota</taxon>
        <taxon>Alphaproteobacteria</taxon>
        <taxon>Hyphomicrobiales</taxon>
        <taxon>Methylopilaceae</taxon>
        <taxon>Hansschlegelia</taxon>
    </lineage>
</organism>
<protein>
    <submittedName>
        <fullName evidence="2">Cbb3-type cytochrome c oxidase subunit 3</fullName>
    </submittedName>
</protein>
<evidence type="ECO:0000256" key="1">
    <source>
        <dbReference type="SAM" id="Phobius"/>
    </source>
</evidence>